<feature type="transmembrane region" description="Helical" evidence="1">
    <location>
        <begin position="552"/>
        <end position="577"/>
    </location>
</feature>
<keyword evidence="1" id="KW-0812">Transmembrane</keyword>
<evidence type="ECO:0000313" key="3">
    <source>
        <dbReference type="EMBL" id="PAE90944.1"/>
    </source>
</evidence>
<proteinExistence type="predicted"/>
<dbReference type="PANTHER" id="PTHR37813">
    <property type="entry name" value="FELS-2 PROPHAGE PROTEIN"/>
    <property type="match status" value="1"/>
</dbReference>
<dbReference type="AlphaFoldDB" id="A0A268P5B6"/>
<name>A0A268P5B6_SHOCL</name>
<comment type="caution">
    <text evidence="3">The sequence shown here is derived from an EMBL/GenBank/DDBJ whole genome shotgun (WGS) entry which is preliminary data.</text>
</comment>
<feature type="transmembrane region" description="Helical" evidence="1">
    <location>
        <begin position="421"/>
        <end position="442"/>
    </location>
</feature>
<dbReference type="PANTHER" id="PTHR37813:SF1">
    <property type="entry name" value="FELS-2 PROPHAGE PROTEIN"/>
    <property type="match status" value="1"/>
</dbReference>
<evidence type="ECO:0000313" key="4">
    <source>
        <dbReference type="Proteomes" id="UP000216207"/>
    </source>
</evidence>
<organism evidence="3 4">
    <name type="scientific">Shouchella clausii</name>
    <name type="common">Alkalihalobacillus clausii</name>
    <dbReference type="NCBI Taxonomy" id="79880"/>
    <lineage>
        <taxon>Bacteria</taxon>
        <taxon>Bacillati</taxon>
        <taxon>Bacillota</taxon>
        <taxon>Bacilli</taxon>
        <taxon>Bacillales</taxon>
        <taxon>Bacillaceae</taxon>
        <taxon>Shouchella</taxon>
    </lineage>
</organism>
<feature type="transmembrane region" description="Helical" evidence="1">
    <location>
        <begin position="316"/>
        <end position="337"/>
    </location>
</feature>
<feature type="transmembrane region" description="Helical" evidence="1">
    <location>
        <begin position="589"/>
        <end position="619"/>
    </location>
</feature>
<reference evidence="3 4" key="1">
    <citation type="submission" date="2017-07" db="EMBL/GenBank/DDBJ databases">
        <title>Isolation and whole genome analysis of endospore-forming bacteria from heroin.</title>
        <authorList>
            <person name="Kalinowski J."/>
            <person name="Ahrens B."/>
            <person name="Al-Dilaimi A."/>
            <person name="Winkler A."/>
            <person name="Wibberg D."/>
            <person name="Schleenbecker U."/>
            <person name="Ruckert C."/>
            <person name="Wolfel R."/>
            <person name="Grass G."/>
        </authorList>
    </citation>
    <scope>NUCLEOTIDE SEQUENCE [LARGE SCALE GENOMIC DNA]</scope>
    <source>
        <strain evidence="3 4">7539</strain>
    </source>
</reference>
<feature type="transmembrane region" description="Helical" evidence="1">
    <location>
        <begin position="498"/>
        <end position="520"/>
    </location>
</feature>
<feature type="domain" description="Tape measure protein N-terminal" evidence="2">
    <location>
        <begin position="70"/>
        <end position="261"/>
    </location>
</feature>
<dbReference type="RefSeq" id="WP_095326008.1">
    <property type="nucleotide sequence ID" value="NZ_NPCC01000002.1"/>
</dbReference>
<keyword evidence="1" id="KW-0472">Membrane</keyword>
<sequence length="1129" mass="118942">MAEQYSVEAILKAVGADQFSKAFKNATKDVVGLGNSTNKANLTIGKLAAAVGITAAVAKGFNQIKSAVDGAISRYDTLNNFPKILQMMGFSAQDSEKAINRLSDGIQGLPTTLDSVASTAQRIAIMTGDLDGAVETTLALNNAFIASGSSTADAQRGLEQYVQMLAKGEVDLQSWRSLQETMGVALNKTAEAFGYTGTSAQNDLYDALKAGHITFDEFNAKLIELSNETGGFAEIAREASGGIRTAWTNMNTAIVRGVTNVIEAIDKMLADTPFESIENIITTVGKKFFDFLNGIAQAIPVAAEKIKSFKEALEPWVPTIQNVITAIMSAVVVVAVLNTIRNGFVLLGTAIAFLTSPIGIVMAALALFAYKIINLWQTNEGFRDSVMTAWGNIQSYIQSIIPVIAEKIRSVVDALEPWVPMIQNVIAAVASMIVIVNVLSIVQGGFTKLGAAIAFLTSPIGIAMVAVAALTAVITHLWQTNESFRSNVSVLWESVKTIISTAFQTILPHAMNFINALLLLVQAMMPVVVWAVNAAVAFITWVAELLATHTWIVQLVTIVVAAIGVIKVIIAVVSMVSTVFTIATTVIKIFGAVVALLTSPIGLVIAGIVALVAGVVYLYNKVEWVHNMLSPIVEGAKSLWGGFLDLIGLGTKEAADTAADSISGLADTTGAKTAEMSETTQSNVGSMTEGIGFDLNNMSLNGIADFQALNSGASAETSMMMGNVTGDMSTMHGNASTEMFGMNMDVLSAFDSMNAGASLDAATMNTNVSNEASQMSSNVTNEVGNMGYMAIADVGAMSGDVTGEVSSMSSTVQSDVGSMTGFVTGDVSDMLSAVTGDVSGMSSDVLADFSFMNQGATGDFDAMTSAIMADSSSLDSQVSADFASMNSSVQSEMGNIESSTTSKMNNVNKNFGSSLKSMVKVMSSELKAMVSATKSGMGQLVSAFSSGMSRSANVLRTGMSTILSALRSYAGQMNAAGAYLMQGFASGINSKGAVAVNNANRIANRVASTMRKALAIHSPSRVTEEIGEYTGEGFVLGLENMVRNVMRVSERLGLAATPNLEQVDIAGHVNQINRQASAQMQNLVTSEMTIEKQPAHVVVRIGNSEFATFVDDITKNQMRTVNRQRHRGV</sequence>
<dbReference type="Proteomes" id="UP000216207">
    <property type="component" value="Unassembled WGS sequence"/>
</dbReference>
<evidence type="ECO:0000259" key="2">
    <source>
        <dbReference type="Pfam" id="PF20155"/>
    </source>
</evidence>
<dbReference type="EMBL" id="NPCC01000002">
    <property type="protein sequence ID" value="PAE90944.1"/>
    <property type="molecule type" value="Genomic_DNA"/>
</dbReference>
<protein>
    <recommendedName>
        <fullName evidence="2">Tape measure protein N-terminal domain-containing protein</fullName>
    </recommendedName>
</protein>
<dbReference type="InterPro" id="IPR013491">
    <property type="entry name" value="Tape_meas_N"/>
</dbReference>
<feature type="transmembrane region" description="Helical" evidence="1">
    <location>
        <begin position="527"/>
        <end position="546"/>
    </location>
</feature>
<feature type="transmembrane region" description="Helical" evidence="1">
    <location>
        <begin position="449"/>
        <end position="478"/>
    </location>
</feature>
<feature type="transmembrane region" description="Helical" evidence="1">
    <location>
        <begin position="344"/>
        <end position="370"/>
    </location>
</feature>
<gene>
    <name evidence="3" type="ORF">CHH72_00555</name>
</gene>
<keyword evidence="1" id="KW-1133">Transmembrane helix</keyword>
<accession>A0A268P5B6</accession>
<dbReference type="NCBIfam" id="TIGR02675">
    <property type="entry name" value="tape_meas_nterm"/>
    <property type="match status" value="1"/>
</dbReference>
<evidence type="ECO:0000256" key="1">
    <source>
        <dbReference type="SAM" id="Phobius"/>
    </source>
</evidence>
<dbReference type="Pfam" id="PF20155">
    <property type="entry name" value="TMP_3"/>
    <property type="match status" value="1"/>
</dbReference>